<name>A0ABW1WEW3_9BACL</name>
<comment type="similarity">
    <text evidence="1 3">Belongs to the short-chain dehydrogenases/reductases (SDR) family.</text>
</comment>
<comment type="caution">
    <text evidence="5">The sequence shown here is derived from an EMBL/GenBank/DDBJ whole genome shotgun (WGS) entry which is preliminary data.</text>
</comment>
<evidence type="ECO:0000259" key="4">
    <source>
        <dbReference type="SMART" id="SM00822"/>
    </source>
</evidence>
<dbReference type="Proteomes" id="UP001596267">
    <property type="component" value="Unassembled WGS sequence"/>
</dbReference>
<dbReference type="RefSeq" id="WP_253054748.1">
    <property type="nucleotide sequence ID" value="NZ_JAMXWN010000008.1"/>
</dbReference>
<evidence type="ECO:0000256" key="3">
    <source>
        <dbReference type="RuleBase" id="RU000363"/>
    </source>
</evidence>
<keyword evidence="2 5" id="KW-0560">Oxidoreductase</keyword>
<dbReference type="EC" id="1.-.-.-" evidence="5"/>
<dbReference type="Pfam" id="PF00106">
    <property type="entry name" value="adh_short"/>
    <property type="match status" value="1"/>
</dbReference>
<dbReference type="GO" id="GO:0016491">
    <property type="term" value="F:oxidoreductase activity"/>
    <property type="evidence" value="ECO:0007669"/>
    <property type="project" value="UniProtKB-KW"/>
</dbReference>
<dbReference type="InterPro" id="IPR057326">
    <property type="entry name" value="KR_dom"/>
</dbReference>
<dbReference type="InterPro" id="IPR002347">
    <property type="entry name" value="SDR_fam"/>
</dbReference>
<evidence type="ECO:0000256" key="1">
    <source>
        <dbReference type="ARBA" id="ARBA00006484"/>
    </source>
</evidence>
<sequence length="248" mass="26708">MKDSGKVIVITGASSGIGEAIAKNQAKLGDKIVLGARREANLKRIKEEIEAVGGQAEYAVTDVTDVDQVRALAQKALDAYGTIDVWINNAGLMPQSLLEEQKIDEWDRMIDVNVKGTLYGIAAAQPVFHKNNTGHFINLSSVAGLFSHQAGVVYSATKWAVRAINEGLREEEAQAGKNVRVTALYPGAINSELLNTVTSGDVKAGMTEFYKKFGVPAERIAQVVQDVLEMPVDTALNDIVIRPTAQAM</sequence>
<dbReference type="EMBL" id="JBHSTQ010000008">
    <property type="protein sequence ID" value="MFC6386758.1"/>
    <property type="molecule type" value="Genomic_DNA"/>
</dbReference>
<dbReference type="PRINTS" id="PR00081">
    <property type="entry name" value="GDHRDH"/>
</dbReference>
<proteinExistence type="inferred from homology"/>
<reference evidence="6" key="1">
    <citation type="journal article" date="2019" name="Int. J. Syst. Evol. Microbiol.">
        <title>The Global Catalogue of Microorganisms (GCM) 10K type strain sequencing project: providing services to taxonomists for standard genome sequencing and annotation.</title>
        <authorList>
            <consortium name="The Broad Institute Genomics Platform"/>
            <consortium name="The Broad Institute Genome Sequencing Center for Infectious Disease"/>
            <person name="Wu L."/>
            <person name="Ma J."/>
        </authorList>
    </citation>
    <scope>NUCLEOTIDE SEQUENCE [LARGE SCALE GENOMIC DNA]</scope>
    <source>
        <strain evidence="6">CCUG 42001</strain>
    </source>
</reference>
<feature type="domain" description="Ketoreductase" evidence="4">
    <location>
        <begin position="6"/>
        <end position="171"/>
    </location>
</feature>
<keyword evidence="6" id="KW-1185">Reference proteome</keyword>
<dbReference type="PROSITE" id="PS00061">
    <property type="entry name" value="ADH_SHORT"/>
    <property type="match status" value="1"/>
</dbReference>
<dbReference type="InterPro" id="IPR020904">
    <property type="entry name" value="Sc_DH/Rdtase_CS"/>
</dbReference>
<dbReference type="SUPFAM" id="SSF51735">
    <property type="entry name" value="NAD(P)-binding Rossmann-fold domains"/>
    <property type="match status" value="1"/>
</dbReference>
<protein>
    <submittedName>
        <fullName evidence="5">SDR family oxidoreductase</fullName>
        <ecNumber evidence="5">1.-.-.-</ecNumber>
    </submittedName>
</protein>
<dbReference type="PRINTS" id="PR00080">
    <property type="entry name" value="SDRFAMILY"/>
</dbReference>
<evidence type="ECO:0000256" key="2">
    <source>
        <dbReference type="ARBA" id="ARBA00023002"/>
    </source>
</evidence>
<accession>A0ABW1WEW3</accession>
<organism evidence="5 6">
    <name type="scientific">Sporolactobacillus kofuensis</name>
    <dbReference type="NCBI Taxonomy" id="269672"/>
    <lineage>
        <taxon>Bacteria</taxon>
        <taxon>Bacillati</taxon>
        <taxon>Bacillota</taxon>
        <taxon>Bacilli</taxon>
        <taxon>Bacillales</taxon>
        <taxon>Sporolactobacillaceae</taxon>
        <taxon>Sporolactobacillus</taxon>
    </lineage>
</organism>
<dbReference type="Gene3D" id="3.40.50.720">
    <property type="entry name" value="NAD(P)-binding Rossmann-like Domain"/>
    <property type="match status" value="1"/>
</dbReference>
<evidence type="ECO:0000313" key="6">
    <source>
        <dbReference type="Proteomes" id="UP001596267"/>
    </source>
</evidence>
<dbReference type="InterPro" id="IPR036291">
    <property type="entry name" value="NAD(P)-bd_dom_sf"/>
</dbReference>
<evidence type="ECO:0000313" key="5">
    <source>
        <dbReference type="EMBL" id="MFC6386758.1"/>
    </source>
</evidence>
<dbReference type="PANTHER" id="PTHR43115:SF4">
    <property type="entry name" value="DEHYDROGENASE_REDUCTASE SDR FAMILY MEMBER 11"/>
    <property type="match status" value="1"/>
</dbReference>
<dbReference type="PANTHER" id="PTHR43115">
    <property type="entry name" value="DEHYDROGENASE/REDUCTASE SDR FAMILY MEMBER 11"/>
    <property type="match status" value="1"/>
</dbReference>
<dbReference type="SMART" id="SM00822">
    <property type="entry name" value="PKS_KR"/>
    <property type="match status" value="1"/>
</dbReference>
<gene>
    <name evidence="5" type="ORF">ACFP7A_09090</name>
</gene>